<evidence type="ECO:0000313" key="5">
    <source>
        <dbReference type="Proteomes" id="UP000016534"/>
    </source>
</evidence>
<reference evidence="4" key="2">
    <citation type="submission" date="2013-04" db="EMBL/GenBank/DDBJ databases">
        <title>Genome sequence of Pseudoalteromonas undina.</title>
        <authorList>
            <person name="Xie B.-B."/>
            <person name="Rong J.-C."/>
            <person name="Qin Q.-L."/>
            <person name="Shu Y.-L."/>
            <person name="Zhang Y.-Z."/>
        </authorList>
    </citation>
    <scope>NUCLEOTIDE SEQUENCE</scope>
    <source>
        <strain evidence="4">NCIMB 2128</strain>
    </source>
</reference>
<dbReference type="InterPro" id="IPR051910">
    <property type="entry name" value="ComF/GntX_DNA_util-trans"/>
</dbReference>
<dbReference type="Pfam" id="PF18912">
    <property type="entry name" value="DZR_2"/>
    <property type="match status" value="1"/>
</dbReference>
<accession>A0ABN0NFK5</accession>
<dbReference type="Gene3D" id="3.40.50.2020">
    <property type="match status" value="1"/>
</dbReference>
<dbReference type="EMBL" id="AHCF02000029">
    <property type="protein sequence ID" value="ERG60353.1"/>
    <property type="molecule type" value="Genomic_DNA"/>
</dbReference>
<keyword evidence="5" id="KW-1185">Reference proteome</keyword>
<proteinExistence type="inferred from homology"/>
<dbReference type="Pfam" id="PF00156">
    <property type="entry name" value="Pribosyltran"/>
    <property type="match status" value="1"/>
</dbReference>
<gene>
    <name evidence="4" type="ORF">PUND_12640</name>
</gene>
<dbReference type="InterPro" id="IPR029057">
    <property type="entry name" value="PRTase-like"/>
</dbReference>
<feature type="domain" description="Double zinc ribbon" evidence="3">
    <location>
        <begin position="6"/>
        <end position="36"/>
    </location>
</feature>
<evidence type="ECO:0000256" key="1">
    <source>
        <dbReference type="ARBA" id="ARBA00008007"/>
    </source>
</evidence>
<feature type="domain" description="Phosphoribosyltransferase" evidence="2">
    <location>
        <begin position="168"/>
        <end position="220"/>
    </location>
</feature>
<dbReference type="InterPro" id="IPR044005">
    <property type="entry name" value="DZR_2"/>
</dbReference>
<dbReference type="CDD" id="cd06223">
    <property type="entry name" value="PRTases_typeI"/>
    <property type="match status" value="1"/>
</dbReference>
<dbReference type="SUPFAM" id="SSF53271">
    <property type="entry name" value="PRTase-like"/>
    <property type="match status" value="1"/>
</dbReference>
<reference evidence="4" key="1">
    <citation type="journal article" date="2012" name="J. Bacteriol.">
        <title>Genome sequences of type strains of seven species of the marine bacterium Pseudoalteromonas.</title>
        <authorList>
            <person name="Xie B.B."/>
            <person name="Shu Y.L."/>
            <person name="Qin Q.L."/>
            <person name="Rong J.C."/>
            <person name="Zhang X.Y."/>
            <person name="Chen X.L."/>
            <person name="Shi M."/>
            <person name="He H.L."/>
            <person name="Zhou B.C."/>
            <person name="Zhang Y.Z."/>
        </authorList>
    </citation>
    <scope>NUCLEOTIDE SEQUENCE [LARGE SCALE GENOMIC DNA]</scope>
    <source>
        <strain evidence="4">NCIMB 2128</strain>
    </source>
</reference>
<protein>
    <recommendedName>
        <fullName evidence="6">Phosphoribosyltransferase domain-containing protein</fullName>
    </recommendedName>
</protein>
<evidence type="ECO:0008006" key="6">
    <source>
        <dbReference type="Google" id="ProtNLM"/>
    </source>
</evidence>
<evidence type="ECO:0000259" key="2">
    <source>
        <dbReference type="Pfam" id="PF00156"/>
    </source>
</evidence>
<dbReference type="InterPro" id="IPR000836">
    <property type="entry name" value="PRTase_dom"/>
</dbReference>
<evidence type="ECO:0000313" key="4">
    <source>
        <dbReference type="EMBL" id="ERG60353.1"/>
    </source>
</evidence>
<evidence type="ECO:0000259" key="3">
    <source>
        <dbReference type="Pfam" id="PF18912"/>
    </source>
</evidence>
<comment type="caution">
    <text evidence="4">The sequence shown here is derived from an EMBL/GenBank/DDBJ whole genome shotgun (WGS) entry which is preliminary data.</text>
</comment>
<dbReference type="PANTHER" id="PTHR47505:SF1">
    <property type="entry name" value="DNA UTILIZATION PROTEIN YHGH"/>
    <property type="match status" value="1"/>
</dbReference>
<sequence length="225" mass="25686">MKLSLSDWLFPSYCVLCQSQIHSSMGLCQFCLDDLPLLDLAEHDNLFYRPDIVEMFPNCNFEKLFACAFYQPPFDLWLKQLKFNNQIHYKKALQQVIKKQLRVFMTKHPAAVDAFIILPLHKARFLTRGFNQVTQVWQPCLGSNKVLNNALLRHKHTSAQSQLSKAKRVKNLQQAFSCKINLEGKTVVIIDDIMTTGATLNAATLSLKEAGAKHVWAFTTCLTPL</sequence>
<dbReference type="PANTHER" id="PTHR47505">
    <property type="entry name" value="DNA UTILIZATION PROTEIN YHGH"/>
    <property type="match status" value="1"/>
</dbReference>
<organism evidence="4 5">
    <name type="scientific">Pseudoalteromonas undina</name>
    <dbReference type="NCBI Taxonomy" id="43660"/>
    <lineage>
        <taxon>Bacteria</taxon>
        <taxon>Pseudomonadati</taxon>
        <taxon>Pseudomonadota</taxon>
        <taxon>Gammaproteobacteria</taxon>
        <taxon>Alteromonadales</taxon>
        <taxon>Pseudoalteromonadaceae</taxon>
        <taxon>Pseudoalteromonas</taxon>
    </lineage>
</organism>
<comment type="similarity">
    <text evidence="1">Belongs to the ComF/GntX family.</text>
</comment>
<name>A0ABN0NFK5_9GAMM</name>
<dbReference type="Proteomes" id="UP000016534">
    <property type="component" value="Unassembled WGS sequence"/>
</dbReference>